<dbReference type="InterPro" id="IPR008921">
    <property type="entry name" value="DNA_pol3_clamp-load_cplx_C"/>
</dbReference>
<evidence type="ECO:0000256" key="6">
    <source>
        <dbReference type="ARBA" id="ARBA00022723"/>
    </source>
</evidence>
<keyword evidence="6" id="KW-0479">Metal-binding</keyword>
<dbReference type="Pfam" id="PF13177">
    <property type="entry name" value="DNA_pol3_delta2"/>
    <property type="match status" value="1"/>
</dbReference>
<dbReference type="SMART" id="SM00382">
    <property type="entry name" value="AAA"/>
    <property type="match status" value="1"/>
</dbReference>
<evidence type="ECO:0000256" key="4">
    <source>
        <dbReference type="ARBA" id="ARBA00022695"/>
    </source>
</evidence>
<keyword evidence="5" id="KW-0235">DNA replication</keyword>
<dbReference type="EC" id="2.7.7.7" evidence="2"/>
<feature type="domain" description="AAA+ ATPase" evidence="13">
    <location>
        <begin position="37"/>
        <end position="179"/>
    </location>
</feature>
<dbReference type="NCBIfam" id="NF004046">
    <property type="entry name" value="PRK05563.1"/>
    <property type="match status" value="1"/>
</dbReference>
<dbReference type="Pfam" id="PF20964">
    <property type="entry name" value="DnaX_C"/>
    <property type="match status" value="1"/>
</dbReference>
<evidence type="ECO:0000256" key="12">
    <source>
        <dbReference type="SAM" id="MobiDB-lite"/>
    </source>
</evidence>
<gene>
    <name evidence="14" type="ORF">J2Z49_000299</name>
</gene>
<dbReference type="Pfam" id="PF12169">
    <property type="entry name" value="DNA_pol3_gamma3"/>
    <property type="match status" value="1"/>
</dbReference>
<dbReference type="InterPro" id="IPR048448">
    <property type="entry name" value="DnaX-like_C"/>
</dbReference>
<dbReference type="InterPro" id="IPR050238">
    <property type="entry name" value="DNA_Rep/Repair_Clamp_Loader"/>
</dbReference>
<keyword evidence="4 14" id="KW-0548">Nucleotidyltransferase</keyword>
<dbReference type="SUPFAM" id="SSF48019">
    <property type="entry name" value="post-AAA+ oligomerization domain-like"/>
    <property type="match status" value="1"/>
</dbReference>
<dbReference type="CDD" id="cd18137">
    <property type="entry name" value="HLD_clamp_pol_III_gamma_tau"/>
    <property type="match status" value="1"/>
</dbReference>
<dbReference type="InterPro" id="IPR003593">
    <property type="entry name" value="AAA+_ATPase"/>
</dbReference>
<dbReference type="InterPro" id="IPR022754">
    <property type="entry name" value="DNA_pol_III_gamma-3"/>
</dbReference>
<evidence type="ECO:0000256" key="9">
    <source>
        <dbReference type="ARBA" id="ARBA00022840"/>
    </source>
</evidence>
<dbReference type="EMBL" id="JAUSUX010000002">
    <property type="protein sequence ID" value="MDQ0285206.1"/>
    <property type="molecule type" value="Genomic_DNA"/>
</dbReference>
<comment type="catalytic activity">
    <reaction evidence="11">
        <text>DNA(n) + a 2'-deoxyribonucleoside 5'-triphosphate = DNA(n+1) + diphosphate</text>
        <dbReference type="Rhea" id="RHEA:22508"/>
        <dbReference type="Rhea" id="RHEA-COMP:17339"/>
        <dbReference type="Rhea" id="RHEA-COMP:17340"/>
        <dbReference type="ChEBI" id="CHEBI:33019"/>
        <dbReference type="ChEBI" id="CHEBI:61560"/>
        <dbReference type="ChEBI" id="CHEBI:173112"/>
        <dbReference type="EC" id="2.7.7.7"/>
    </reaction>
</comment>
<evidence type="ECO:0000256" key="1">
    <source>
        <dbReference type="ARBA" id="ARBA00006360"/>
    </source>
</evidence>
<dbReference type="GO" id="GO:0003887">
    <property type="term" value="F:DNA-directed DNA polymerase activity"/>
    <property type="evidence" value="ECO:0007669"/>
    <property type="project" value="UniProtKB-EC"/>
</dbReference>
<dbReference type="PRINTS" id="PR00300">
    <property type="entry name" value="CLPPROTEASEA"/>
</dbReference>
<dbReference type="Gene3D" id="1.10.8.60">
    <property type="match status" value="1"/>
</dbReference>
<dbReference type="Gene3D" id="1.20.272.10">
    <property type="match status" value="1"/>
</dbReference>
<dbReference type="InterPro" id="IPR027417">
    <property type="entry name" value="P-loop_NTPase"/>
</dbReference>
<keyword evidence="15" id="KW-1185">Reference proteome</keyword>
<keyword evidence="9" id="KW-0067">ATP-binding</keyword>
<accession>A0ABU0AXK8</accession>
<evidence type="ECO:0000256" key="11">
    <source>
        <dbReference type="ARBA" id="ARBA00049244"/>
    </source>
</evidence>
<keyword evidence="8" id="KW-0862">Zinc</keyword>
<evidence type="ECO:0000313" key="15">
    <source>
        <dbReference type="Proteomes" id="UP001225644"/>
    </source>
</evidence>
<dbReference type="InterPro" id="IPR012763">
    <property type="entry name" value="DNA_pol_III_sug/sutau_N"/>
</dbReference>
<dbReference type="PANTHER" id="PTHR11669:SF0">
    <property type="entry name" value="PROTEIN STICHEL-LIKE 2"/>
    <property type="match status" value="1"/>
</dbReference>
<comment type="similarity">
    <text evidence="1">Belongs to the DnaX/STICHEL family.</text>
</comment>
<protein>
    <recommendedName>
        <fullName evidence="2">DNA-directed DNA polymerase</fullName>
        <ecNumber evidence="2">2.7.7.7</ecNumber>
    </recommendedName>
</protein>
<dbReference type="Pfam" id="PF22608">
    <property type="entry name" value="DNAX_ATPase_lid"/>
    <property type="match status" value="1"/>
</dbReference>
<dbReference type="Gene3D" id="3.40.50.300">
    <property type="entry name" value="P-loop containing nucleotide triphosphate hydrolases"/>
    <property type="match status" value="1"/>
</dbReference>
<dbReference type="PANTHER" id="PTHR11669">
    <property type="entry name" value="REPLICATION FACTOR C / DNA POLYMERASE III GAMMA-TAU SUBUNIT"/>
    <property type="match status" value="1"/>
</dbReference>
<feature type="region of interest" description="Disordered" evidence="12">
    <location>
        <begin position="390"/>
        <end position="457"/>
    </location>
</feature>
<proteinExistence type="inferred from homology"/>
<evidence type="ECO:0000256" key="5">
    <source>
        <dbReference type="ARBA" id="ARBA00022705"/>
    </source>
</evidence>
<reference evidence="14 15" key="1">
    <citation type="submission" date="2023-07" db="EMBL/GenBank/DDBJ databases">
        <title>Genomic Encyclopedia of Type Strains, Phase IV (KMG-IV): sequencing the most valuable type-strain genomes for metagenomic binning, comparative biology and taxonomic classification.</title>
        <authorList>
            <person name="Goeker M."/>
        </authorList>
    </citation>
    <scope>NUCLEOTIDE SEQUENCE [LARGE SCALE GENOMIC DNA]</scope>
    <source>
        <strain evidence="14 15">DSM 12396</strain>
    </source>
</reference>
<evidence type="ECO:0000256" key="2">
    <source>
        <dbReference type="ARBA" id="ARBA00012417"/>
    </source>
</evidence>
<evidence type="ECO:0000259" key="13">
    <source>
        <dbReference type="SMART" id="SM00382"/>
    </source>
</evidence>
<evidence type="ECO:0000256" key="7">
    <source>
        <dbReference type="ARBA" id="ARBA00022741"/>
    </source>
</evidence>
<name>A0ABU0AXK8_9FIRM</name>
<organism evidence="14 15">
    <name type="scientific">Desulfofundulus luciae</name>
    <dbReference type="NCBI Taxonomy" id="74702"/>
    <lineage>
        <taxon>Bacteria</taxon>
        <taxon>Bacillati</taxon>
        <taxon>Bacillota</taxon>
        <taxon>Clostridia</taxon>
        <taxon>Eubacteriales</taxon>
        <taxon>Peptococcaceae</taxon>
        <taxon>Desulfofundulus</taxon>
    </lineage>
</organism>
<dbReference type="SUPFAM" id="SSF52540">
    <property type="entry name" value="P-loop containing nucleoside triphosphate hydrolases"/>
    <property type="match status" value="1"/>
</dbReference>
<evidence type="ECO:0000256" key="3">
    <source>
        <dbReference type="ARBA" id="ARBA00022679"/>
    </source>
</evidence>
<feature type="compositionally biased region" description="Basic and acidic residues" evidence="12">
    <location>
        <begin position="392"/>
        <end position="409"/>
    </location>
</feature>
<evidence type="ECO:0000256" key="8">
    <source>
        <dbReference type="ARBA" id="ARBA00022833"/>
    </source>
</evidence>
<dbReference type="CDD" id="cd00009">
    <property type="entry name" value="AAA"/>
    <property type="match status" value="1"/>
</dbReference>
<dbReference type="NCBIfam" id="TIGR02397">
    <property type="entry name" value="dnaX_nterm"/>
    <property type="match status" value="1"/>
</dbReference>
<evidence type="ECO:0000256" key="10">
    <source>
        <dbReference type="ARBA" id="ARBA00022932"/>
    </source>
</evidence>
<keyword evidence="10" id="KW-0239">DNA-directed DNA polymerase</keyword>
<dbReference type="RefSeq" id="WP_307399219.1">
    <property type="nucleotide sequence ID" value="NZ_JAUSUX010000002.1"/>
</dbReference>
<comment type="caution">
    <text evidence="14">The sequence shown here is derived from an EMBL/GenBank/DDBJ whole genome shotgun (WGS) entry which is preliminary data.</text>
</comment>
<evidence type="ECO:0000313" key="14">
    <source>
        <dbReference type="EMBL" id="MDQ0285206.1"/>
    </source>
</evidence>
<sequence length="579" mass="63935">MAYQALYRKWRPRRFQEIVGQEHVTLTLQNALLAGRIAHAYLFCGPRGTGKTTTAKVLAKALNCLARQGAEPCNECAVCREINAGTSMDVVEIDAASHRGIDEIRELREKVRFSPALAGYRVYIIDEVHMLTSEAFNALLKTLEEPPAHVVFVLATTEPHKVPLTILSRCQRFDFHPIGLADMLARLREVAAGAGFQVEEEALYLIARAADGGLRDALGILDQAAAYGNMVVAVDHVHRIMGTVRDDLLDGAARDLAAGRADRLLHLVATLVNEGKDLRLFVQGLTAYLRNLMLILVSPHEELAMVPGERERLLERAGEFTREQLLHILHVLTRVEQDMKWASQPRVLLEVALVEATRPESGGSLAALARRVEQLELRLEQLMDGRVNGSVGEKDVVEKDIQPPEERRKAGNTGDASTERPRAGKNTAAGGRGKKRTATKEVQPNNPVKAPPGNGEVCANGNVTLDKVRQRWPQVLDLVRSKNLPVYNYLVHSWPEQVGEGVLTIAFGPDDMFKELLDTAANRRVLEEALAVLFPGTWRVSIVHGNAPPEERKPDEPNEHLDAATAIQLFGGEEIEEKN</sequence>
<dbReference type="Proteomes" id="UP001225644">
    <property type="component" value="Unassembled WGS sequence"/>
</dbReference>
<dbReference type="InterPro" id="IPR001270">
    <property type="entry name" value="ClpA/B"/>
</dbReference>
<dbReference type="InterPro" id="IPR045085">
    <property type="entry name" value="HLD_clamp_pol_III_gamma_tau"/>
</dbReference>
<keyword evidence="7" id="KW-0547">Nucleotide-binding</keyword>
<keyword evidence="3 14" id="KW-0808">Transferase</keyword>